<evidence type="ECO:0000256" key="12">
    <source>
        <dbReference type="ARBA" id="ARBA00025324"/>
    </source>
</evidence>
<reference evidence="14 15" key="1">
    <citation type="submission" date="2016-10" db="EMBL/GenBank/DDBJ databases">
        <authorList>
            <person name="de Groot N.N."/>
        </authorList>
    </citation>
    <scope>NUCLEOTIDE SEQUENCE [LARGE SCALE GENOMIC DNA]</scope>
    <source>
        <strain evidence="14 15">DSM 19938</strain>
    </source>
</reference>
<sequence>MLNQLINVGWTILVFTPVVIYSDSMRSLKIIYIFSVISALCGFLPKKIFDSFKFSADPQFHERFGVRKIRNFVQDGDLISRSIRKDLPHHRTIKGKEMFRKYLKTVEMYEHYHIICLIFFLLLTIYAVSNHGFGIGIIVTAGNLLYNICPILL</sequence>
<comment type="subcellular location">
    <subcellularLocation>
        <location evidence="1">Cell membrane</location>
        <topology evidence="1">Single-pass membrane protein</topology>
    </subcellularLocation>
</comment>
<evidence type="ECO:0000256" key="5">
    <source>
        <dbReference type="ARBA" id="ARBA00022729"/>
    </source>
</evidence>
<dbReference type="Proteomes" id="UP000199532">
    <property type="component" value="Unassembled WGS sequence"/>
</dbReference>
<evidence type="ECO:0000313" key="14">
    <source>
        <dbReference type="EMBL" id="SEI43865.1"/>
    </source>
</evidence>
<feature type="transmembrane region" description="Helical" evidence="13">
    <location>
        <begin position="28"/>
        <end position="45"/>
    </location>
</feature>
<evidence type="ECO:0000256" key="1">
    <source>
        <dbReference type="ARBA" id="ARBA00004162"/>
    </source>
</evidence>
<feature type="transmembrane region" description="Helical" evidence="13">
    <location>
        <begin position="133"/>
        <end position="152"/>
    </location>
</feature>
<comment type="function">
    <text evidence="12">Catalyzes the acylation of glycosyl-4,4'-diaponeurosporenoate, i.e. the esterification of glucose at the C6'' position with the carboxyl group of the C(15) fatty acid 12-methyltetradecanoic acid, to yield staphyloxanthin. This is the last step in the biosynthesis of this orange pigment, present in most staphylococci strains.</text>
</comment>
<evidence type="ECO:0000256" key="6">
    <source>
        <dbReference type="ARBA" id="ARBA00022989"/>
    </source>
</evidence>
<dbReference type="EMBL" id="FNXY01000001">
    <property type="protein sequence ID" value="SEI43865.1"/>
    <property type="molecule type" value="Genomic_DNA"/>
</dbReference>
<keyword evidence="15" id="KW-1185">Reference proteome</keyword>
<evidence type="ECO:0000256" key="11">
    <source>
        <dbReference type="ARBA" id="ARBA00023667"/>
    </source>
</evidence>
<keyword evidence="7 13" id="KW-0472">Membrane</keyword>
<dbReference type="UniPathway" id="UPA00029">
    <property type="reaction ID" value="UER00560"/>
</dbReference>
<organism evidence="14 15">
    <name type="scientific">Dyadobacter koreensis</name>
    <dbReference type="NCBI Taxonomy" id="408657"/>
    <lineage>
        <taxon>Bacteria</taxon>
        <taxon>Pseudomonadati</taxon>
        <taxon>Bacteroidota</taxon>
        <taxon>Cytophagia</taxon>
        <taxon>Cytophagales</taxon>
        <taxon>Spirosomataceae</taxon>
        <taxon>Dyadobacter</taxon>
    </lineage>
</organism>
<proteinExistence type="inferred from homology"/>
<name>A0A1H6QX71_9BACT</name>
<feature type="transmembrane region" description="Helical" evidence="13">
    <location>
        <begin position="5"/>
        <end position="22"/>
    </location>
</feature>
<dbReference type="GO" id="GO:0005886">
    <property type="term" value="C:plasma membrane"/>
    <property type="evidence" value="ECO:0007669"/>
    <property type="project" value="UniProtKB-SubCell"/>
</dbReference>
<dbReference type="STRING" id="408657.SAMN04487995_0736"/>
<keyword evidence="3" id="KW-0808">Transferase</keyword>
<keyword evidence="2" id="KW-1003">Cell membrane</keyword>
<comment type="pathway">
    <text evidence="9">Carotenoid biosynthesis; staphyloxanthin biosynthesis; staphyloxanthin from farnesyl diphosphate: step 5/5.</text>
</comment>
<keyword evidence="4 13" id="KW-0812">Transmembrane</keyword>
<evidence type="ECO:0000256" key="13">
    <source>
        <dbReference type="SAM" id="Phobius"/>
    </source>
</evidence>
<evidence type="ECO:0000256" key="7">
    <source>
        <dbReference type="ARBA" id="ARBA00023136"/>
    </source>
</evidence>
<dbReference type="GO" id="GO:0016746">
    <property type="term" value="F:acyltransferase activity"/>
    <property type="evidence" value="ECO:0007669"/>
    <property type="project" value="UniProtKB-KW"/>
</dbReference>
<keyword evidence="6 13" id="KW-1133">Transmembrane helix</keyword>
<evidence type="ECO:0000256" key="8">
    <source>
        <dbReference type="ARBA" id="ARBA00023315"/>
    </source>
</evidence>
<dbReference type="AlphaFoldDB" id="A0A1H6QX71"/>
<dbReference type="Pfam" id="PF18927">
    <property type="entry name" value="CrtO"/>
    <property type="match status" value="1"/>
</dbReference>
<dbReference type="InterPro" id="IPR044021">
    <property type="entry name" value="CrtO"/>
</dbReference>
<feature type="transmembrane region" description="Helical" evidence="13">
    <location>
        <begin position="109"/>
        <end position="127"/>
    </location>
</feature>
<gene>
    <name evidence="14" type="ORF">SAMN04487995_0736</name>
</gene>
<evidence type="ECO:0000256" key="9">
    <source>
        <dbReference type="ARBA" id="ARBA00023588"/>
    </source>
</evidence>
<comment type="similarity">
    <text evidence="10">Belongs to the acyltransferase CrtO family.</text>
</comment>
<keyword evidence="5" id="KW-0732">Signal</keyword>
<keyword evidence="8" id="KW-0012">Acyltransferase</keyword>
<accession>A0A1H6QX71</accession>
<evidence type="ECO:0000256" key="2">
    <source>
        <dbReference type="ARBA" id="ARBA00022475"/>
    </source>
</evidence>
<evidence type="ECO:0000313" key="15">
    <source>
        <dbReference type="Proteomes" id="UP000199532"/>
    </source>
</evidence>
<evidence type="ECO:0000256" key="10">
    <source>
        <dbReference type="ARBA" id="ARBA00023603"/>
    </source>
</evidence>
<evidence type="ECO:0000256" key="3">
    <source>
        <dbReference type="ARBA" id="ARBA00022679"/>
    </source>
</evidence>
<dbReference type="RefSeq" id="WP_090332004.1">
    <property type="nucleotide sequence ID" value="NZ_FNXY01000001.1"/>
</dbReference>
<protein>
    <recommendedName>
        <fullName evidence="11">Glycosyl-4,4'-diaponeurosporenoate acyltransferase</fullName>
    </recommendedName>
</protein>
<evidence type="ECO:0000256" key="4">
    <source>
        <dbReference type="ARBA" id="ARBA00022692"/>
    </source>
</evidence>